<organism evidence="3 4">
    <name type="scientific">[Emmonsia] crescens</name>
    <dbReference type="NCBI Taxonomy" id="73230"/>
    <lineage>
        <taxon>Eukaryota</taxon>
        <taxon>Fungi</taxon>
        <taxon>Dikarya</taxon>
        <taxon>Ascomycota</taxon>
        <taxon>Pezizomycotina</taxon>
        <taxon>Eurotiomycetes</taxon>
        <taxon>Eurotiomycetidae</taxon>
        <taxon>Onygenales</taxon>
        <taxon>Ajellomycetaceae</taxon>
        <taxon>Emergomyces</taxon>
    </lineage>
</organism>
<dbReference type="Pfam" id="PF24355">
    <property type="entry name" value="DUF7514"/>
    <property type="match status" value="1"/>
</dbReference>
<feature type="compositionally biased region" description="Polar residues" evidence="1">
    <location>
        <begin position="50"/>
        <end position="65"/>
    </location>
</feature>
<reference evidence="3 4" key="1">
    <citation type="submission" date="2017-10" db="EMBL/GenBank/DDBJ databases">
        <title>Comparative genomics in systemic dimorphic fungi from Ajellomycetaceae.</title>
        <authorList>
            <person name="Munoz J.F."/>
            <person name="Mcewen J.G."/>
            <person name="Clay O.K."/>
            <person name="Cuomo C.A."/>
        </authorList>
    </citation>
    <scope>NUCLEOTIDE SEQUENCE [LARGE SCALE GENOMIC DNA]</scope>
    <source>
        <strain evidence="3 4">UAMH4076</strain>
    </source>
</reference>
<dbReference type="PANTHER" id="PTHR39611">
    <property type="entry name" value="HYDROXYPROLINE-RICH GLYCOPROTEIN DZ-HRGP-RELATED"/>
    <property type="match status" value="1"/>
</dbReference>
<dbReference type="InterPro" id="IPR055936">
    <property type="entry name" value="DUF7514"/>
</dbReference>
<feature type="compositionally biased region" description="Pro residues" evidence="1">
    <location>
        <begin position="66"/>
        <end position="80"/>
    </location>
</feature>
<sequence length="639" mass="71798">MAFDGYHNSHRPDQPQWFSRTNSVPPPPPPPPPPNSTIPHFQQYHPPYGNSYQPDISPNAITPQLSPVPPESPSPPPPNANPNVPGSFPQDIPVRYGLQRGGPGNYATNTIANKADPSLNSELVAQVTTAVIQKLKDVNLKAHSQGQQQPFHVPPEPNRYNPPPATTSGQVYTSPFANKLLGDRQRSPICENPKNSPWALSPLTPEAHPDEIRNQLFEKNGEPTSTMSDIMWNIGLHLCSRHRSNSSMAITPEKMLRYYQTKALYYDSYPWGDIFDQRPSALSLLYCEIGAEHVFVQDRANGTPTVPALTPDGFVRWMSLFTKVNPAQEYMRIYRTVRKFPILHKNEQLRCFPDNMPTITFLEPPDPSAREYLENAISKHCGINFHIQPPVKTEMTTKSPEAPHYPLGGLFGGAVPTNVTDYHIPPPPLPSSSYSLATFGQPHKQKWGAGGIKLHEDSQEDEVVNTPTSARHDGVDHHHHHHNHSRKLKRRYRDVEGRASDNDSPAVNVEGYDDNDNYSSKGDRNPETESYGGHQRDRLRAESRAGSYAAVSGRARPPSHSHHILPQTSEYYGDDDDLQYIEADEGEHVTYEWSRDGDRERDREMYGDGDSGRLNSGHLHFRKELYLDNSSRGSWTEGE</sequence>
<gene>
    <name evidence="3" type="ORF">GX50_04725</name>
</gene>
<proteinExistence type="predicted"/>
<comment type="caution">
    <text evidence="3">The sequence shown here is derived from an EMBL/GenBank/DDBJ whole genome shotgun (WGS) entry which is preliminary data.</text>
</comment>
<feature type="region of interest" description="Disordered" evidence="1">
    <location>
        <begin position="457"/>
        <end position="572"/>
    </location>
</feature>
<feature type="compositionally biased region" description="Pro residues" evidence="1">
    <location>
        <begin position="24"/>
        <end position="36"/>
    </location>
</feature>
<dbReference type="Proteomes" id="UP000226031">
    <property type="component" value="Unassembled WGS sequence"/>
</dbReference>
<accession>A0A2B7ZH42</accession>
<dbReference type="AlphaFoldDB" id="A0A2B7ZH42"/>
<dbReference type="PANTHER" id="PTHR39611:SF1">
    <property type="entry name" value="HYDROXYPROLINE-RICH GLYCOPROTEIN DZ-HRGP"/>
    <property type="match status" value="1"/>
</dbReference>
<name>A0A2B7ZH42_9EURO</name>
<evidence type="ECO:0000256" key="1">
    <source>
        <dbReference type="SAM" id="MobiDB-lite"/>
    </source>
</evidence>
<feature type="compositionally biased region" description="Basic and acidic residues" evidence="1">
    <location>
        <begin position="534"/>
        <end position="543"/>
    </location>
</feature>
<dbReference type="EMBL" id="PDND01000091">
    <property type="protein sequence ID" value="PGH32488.1"/>
    <property type="molecule type" value="Genomic_DNA"/>
</dbReference>
<feature type="domain" description="DUF7514" evidence="2">
    <location>
        <begin position="215"/>
        <end position="377"/>
    </location>
</feature>
<keyword evidence="4" id="KW-1185">Reference proteome</keyword>
<feature type="compositionally biased region" description="Basic residues" evidence="1">
    <location>
        <begin position="477"/>
        <end position="492"/>
    </location>
</feature>
<feature type="compositionally biased region" description="Basic and acidic residues" evidence="1">
    <location>
        <begin position="591"/>
        <end position="606"/>
    </location>
</feature>
<evidence type="ECO:0000259" key="2">
    <source>
        <dbReference type="Pfam" id="PF24355"/>
    </source>
</evidence>
<feature type="region of interest" description="Disordered" evidence="1">
    <location>
        <begin position="1"/>
        <end position="89"/>
    </location>
</feature>
<evidence type="ECO:0000313" key="4">
    <source>
        <dbReference type="Proteomes" id="UP000226031"/>
    </source>
</evidence>
<dbReference type="VEuPathDB" id="FungiDB:EMCG_01535"/>
<protein>
    <recommendedName>
        <fullName evidence="2">DUF7514 domain-containing protein</fullName>
    </recommendedName>
</protein>
<evidence type="ECO:0000313" key="3">
    <source>
        <dbReference type="EMBL" id="PGH32488.1"/>
    </source>
</evidence>
<feature type="region of interest" description="Disordered" evidence="1">
    <location>
        <begin position="591"/>
        <end position="615"/>
    </location>
</feature>
<dbReference type="STRING" id="73230.A0A2B7ZH42"/>